<organism evidence="7">
    <name type="scientific">marine sediment metagenome</name>
    <dbReference type="NCBI Taxonomy" id="412755"/>
    <lineage>
        <taxon>unclassified sequences</taxon>
        <taxon>metagenomes</taxon>
        <taxon>ecological metagenomes</taxon>
    </lineage>
</organism>
<feature type="transmembrane region" description="Helical" evidence="6">
    <location>
        <begin position="27"/>
        <end position="46"/>
    </location>
</feature>
<dbReference type="EMBL" id="LAZR01002693">
    <property type="protein sequence ID" value="KKN26800.1"/>
    <property type="molecule type" value="Genomic_DNA"/>
</dbReference>
<evidence type="ECO:0000256" key="4">
    <source>
        <dbReference type="ARBA" id="ARBA00022989"/>
    </source>
</evidence>
<evidence type="ECO:0000256" key="3">
    <source>
        <dbReference type="ARBA" id="ARBA00022692"/>
    </source>
</evidence>
<keyword evidence="5 6" id="KW-0472">Membrane</keyword>
<proteinExistence type="predicted"/>
<reference evidence="7" key="1">
    <citation type="journal article" date="2015" name="Nature">
        <title>Complex archaea that bridge the gap between prokaryotes and eukaryotes.</title>
        <authorList>
            <person name="Spang A."/>
            <person name="Saw J.H."/>
            <person name="Jorgensen S.L."/>
            <person name="Zaremba-Niedzwiedzka K."/>
            <person name="Martijn J."/>
            <person name="Lind A.E."/>
            <person name="van Eijk R."/>
            <person name="Schleper C."/>
            <person name="Guy L."/>
            <person name="Ettema T.J."/>
        </authorList>
    </citation>
    <scope>NUCLEOTIDE SEQUENCE</scope>
</reference>
<keyword evidence="3 6" id="KW-0812">Transmembrane</keyword>
<gene>
    <name evidence="7" type="ORF">LCGC14_0871090</name>
</gene>
<dbReference type="PANTHER" id="PTHR30482">
    <property type="entry name" value="HIGH-AFFINITY BRANCHED-CHAIN AMINO ACID TRANSPORT SYSTEM PERMEASE"/>
    <property type="match status" value="1"/>
</dbReference>
<feature type="transmembrane region" description="Helical" evidence="6">
    <location>
        <begin position="158"/>
        <end position="177"/>
    </location>
</feature>
<dbReference type="GO" id="GO:0015658">
    <property type="term" value="F:branched-chain amino acid transmembrane transporter activity"/>
    <property type="evidence" value="ECO:0007669"/>
    <property type="project" value="InterPro"/>
</dbReference>
<feature type="transmembrane region" description="Helical" evidence="6">
    <location>
        <begin position="207"/>
        <end position="229"/>
    </location>
</feature>
<feature type="transmembrane region" description="Helical" evidence="6">
    <location>
        <begin position="81"/>
        <end position="100"/>
    </location>
</feature>
<accession>A0A0F9P4S4</accession>
<feature type="transmembrane region" description="Helical" evidence="6">
    <location>
        <begin position="107"/>
        <end position="125"/>
    </location>
</feature>
<evidence type="ECO:0000256" key="5">
    <source>
        <dbReference type="ARBA" id="ARBA00023136"/>
    </source>
</evidence>
<feature type="transmembrane region" description="Helical" evidence="6">
    <location>
        <begin position="281"/>
        <end position="300"/>
    </location>
</feature>
<evidence type="ECO:0000313" key="7">
    <source>
        <dbReference type="EMBL" id="KKN26800.1"/>
    </source>
</evidence>
<keyword evidence="4 6" id="KW-1133">Transmembrane helix</keyword>
<comment type="caution">
    <text evidence="7">The sequence shown here is derived from an EMBL/GenBank/DDBJ whole genome shotgun (WGS) entry which is preliminary data.</text>
</comment>
<dbReference type="Pfam" id="PF02653">
    <property type="entry name" value="BPD_transp_2"/>
    <property type="match status" value="1"/>
</dbReference>
<dbReference type="PANTHER" id="PTHR30482:SF17">
    <property type="entry name" value="ABC TRANSPORTER ATP-BINDING PROTEIN"/>
    <property type="match status" value="1"/>
</dbReference>
<evidence type="ECO:0000256" key="1">
    <source>
        <dbReference type="ARBA" id="ARBA00004651"/>
    </source>
</evidence>
<keyword evidence="2" id="KW-1003">Cell membrane</keyword>
<name>A0A0F9P4S4_9ZZZZ</name>
<evidence type="ECO:0000256" key="2">
    <source>
        <dbReference type="ARBA" id="ARBA00022475"/>
    </source>
</evidence>
<feature type="transmembrane region" description="Helical" evidence="6">
    <location>
        <begin position="244"/>
        <end position="269"/>
    </location>
</feature>
<dbReference type="AlphaFoldDB" id="A0A0F9P4S4"/>
<dbReference type="InterPro" id="IPR043428">
    <property type="entry name" value="LivM-like"/>
</dbReference>
<evidence type="ECO:0008006" key="8">
    <source>
        <dbReference type="Google" id="ProtNLM"/>
    </source>
</evidence>
<protein>
    <recommendedName>
        <fullName evidence="8">Branched-chain amino acid ABC transporter permease</fullName>
    </recommendedName>
</protein>
<dbReference type="GO" id="GO:0005886">
    <property type="term" value="C:plasma membrane"/>
    <property type="evidence" value="ECO:0007669"/>
    <property type="project" value="UniProtKB-SubCell"/>
</dbReference>
<dbReference type="InterPro" id="IPR001851">
    <property type="entry name" value="ABC_transp_permease"/>
</dbReference>
<sequence>MRYILFLYAAIAFVVLAAGSIILPDWAMFLFAMALAKGLVCLGIVAMMRGGVVSFGQGLYYCIGAYTATLAANLWGVSDIFALTLFSSVVCLIVGMIFGPMLATYRGIFFAMLTLALSMVLYGTLSKMSVIGGSDGLNIGSPTFLGWAPEGRDLQTALYIYVVAIVVITGTLMRIYFDSEQGLITLATRDNELRVEYLGASVRKVMAYNYTFAAVLGGLGGTIAVVALGHVDPEFAFWTTSGEFVFVAILAGYMSVPAVFVAAIILEVVRSFSNLYFPNTWQLSLGIFLLIVIVTLPNGLGSLLSRRKGGKT</sequence>
<feature type="transmembrane region" description="Helical" evidence="6">
    <location>
        <begin position="58"/>
        <end position="75"/>
    </location>
</feature>
<dbReference type="CDD" id="cd06581">
    <property type="entry name" value="TM_PBP1_LivM_like"/>
    <property type="match status" value="1"/>
</dbReference>
<comment type="subcellular location">
    <subcellularLocation>
        <location evidence="1">Cell membrane</location>
        <topology evidence="1">Multi-pass membrane protein</topology>
    </subcellularLocation>
</comment>
<evidence type="ECO:0000256" key="6">
    <source>
        <dbReference type="SAM" id="Phobius"/>
    </source>
</evidence>